<sequence length="183" mass="20292">MPLPDLLLHESSSVATRSSKEEKTSLDLQLTASCPMVVTWILGVFRSTVLEADERYTFAIQYGTLLLVFGLLSGIRGANWHFHVATQSLLKVAGALAQISIPCRTFSDAEGGREVSDGPFKNQPPGRQELLIKHYHSSWAGAGFQPYRKVQRSSHAISALKHWDLGIYEEHIDSERKKSNGSL</sequence>
<gene>
    <name evidence="1" type="ORF">CPSG_08320</name>
</gene>
<organism evidence="2">
    <name type="scientific">Coccidioides posadasii (strain RMSCC 757 / Silveira)</name>
    <name type="common">Valley fever fungus</name>
    <dbReference type="NCBI Taxonomy" id="443226"/>
    <lineage>
        <taxon>Eukaryota</taxon>
        <taxon>Fungi</taxon>
        <taxon>Dikarya</taxon>
        <taxon>Ascomycota</taxon>
        <taxon>Pezizomycotina</taxon>
        <taxon>Eurotiomycetes</taxon>
        <taxon>Eurotiomycetidae</taxon>
        <taxon>Onygenales</taxon>
        <taxon>Onygenaceae</taxon>
        <taxon>Coccidioides</taxon>
    </lineage>
</organism>
<evidence type="ECO:0000313" key="2">
    <source>
        <dbReference type="Proteomes" id="UP000002497"/>
    </source>
</evidence>
<name>E9DES0_COCPS</name>
<keyword evidence="2" id="KW-1185">Reference proteome</keyword>
<evidence type="ECO:0000313" key="1">
    <source>
        <dbReference type="EMBL" id="EFW15132.1"/>
    </source>
</evidence>
<dbReference type="VEuPathDB" id="FungiDB:CPSG_08320"/>
<reference evidence="2" key="2">
    <citation type="submission" date="2010-03" db="EMBL/GenBank/DDBJ databases">
        <title>The genome sequence of Coccidioides posadasii strain Silveira.</title>
        <authorList>
            <consortium name="The Broad Institute Genome Sequencing Center for Infectious Disease"/>
            <person name="Neafsey D."/>
            <person name="Orbach M."/>
            <person name="Henn M.R."/>
            <person name="Cole G.T."/>
            <person name="Galgiani J."/>
            <person name="Gardner M.J."/>
            <person name="Kirkland T.N."/>
            <person name="Taylor J.W."/>
            <person name="Young S.K."/>
            <person name="Zeng Q."/>
            <person name="Koehrsen M."/>
            <person name="Alvarado L."/>
            <person name="Berlin A."/>
            <person name="Borenstein D."/>
            <person name="Chapman S.B."/>
            <person name="Chen Z."/>
            <person name="Engels R."/>
            <person name="Freedman E."/>
            <person name="Gellesch M."/>
            <person name="Goldberg J."/>
            <person name="Griggs A."/>
            <person name="Gujja S."/>
            <person name="Heilman E."/>
            <person name="Heiman D."/>
            <person name="Howarth C."/>
            <person name="Jen D."/>
            <person name="Larson L."/>
            <person name="Mehta T."/>
            <person name="Neiman D."/>
            <person name="Park D."/>
            <person name="Pearson M."/>
            <person name="Richards J."/>
            <person name="Roberts A."/>
            <person name="Saif S."/>
            <person name="Shea T."/>
            <person name="Shenoy N."/>
            <person name="Sisk P."/>
            <person name="Stolte C."/>
            <person name="Sykes S."/>
            <person name="Walk T."/>
            <person name="White J."/>
            <person name="Yandava C."/>
            <person name="Haas B."/>
            <person name="Nusbaum C."/>
            <person name="Birren B."/>
        </authorList>
    </citation>
    <scope>NUCLEOTIDE SEQUENCE [LARGE SCALE GENOMIC DNA]</scope>
    <source>
        <strain evidence="2">RMSCC 757 / Silveira</strain>
    </source>
</reference>
<protein>
    <submittedName>
        <fullName evidence="1">Predicted protein</fullName>
    </submittedName>
</protein>
<dbReference type="HOGENOM" id="CLU_1475050_0_0_1"/>
<dbReference type="Proteomes" id="UP000002497">
    <property type="component" value="Unassembled WGS sequence"/>
</dbReference>
<proteinExistence type="predicted"/>
<dbReference type="EMBL" id="GL636502">
    <property type="protein sequence ID" value="EFW15132.1"/>
    <property type="molecule type" value="Genomic_DNA"/>
</dbReference>
<dbReference type="AlphaFoldDB" id="E9DES0"/>
<accession>E9DES0</accession>
<reference evidence="2" key="1">
    <citation type="journal article" date="2010" name="Genome Res.">
        <title>Population genomic sequencing of Coccidioides fungi reveals recent hybridization and transposon control.</title>
        <authorList>
            <person name="Neafsey D.E."/>
            <person name="Barker B.M."/>
            <person name="Sharpton T.J."/>
            <person name="Stajich J.E."/>
            <person name="Park D.J."/>
            <person name="Whiston E."/>
            <person name="Hung C.-Y."/>
            <person name="McMahan C."/>
            <person name="White J."/>
            <person name="Sykes S."/>
            <person name="Heiman D."/>
            <person name="Young S."/>
            <person name="Zeng Q."/>
            <person name="Abouelleil A."/>
            <person name="Aftuck L."/>
            <person name="Bessette D."/>
            <person name="Brown A."/>
            <person name="FitzGerald M."/>
            <person name="Lui A."/>
            <person name="Macdonald J.P."/>
            <person name="Priest M."/>
            <person name="Orbach M.J."/>
            <person name="Galgiani J.N."/>
            <person name="Kirkland T.N."/>
            <person name="Cole G.T."/>
            <person name="Birren B.W."/>
            <person name="Henn M.R."/>
            <person name="Taylor J.W."/>
            <person name="Rounsley S.D."/>
        </authorList>
    </citation>
    <scope>NUCLEOTIDE SEQUENCE [LARGE SCALE GENOMIC DNA]</scope>
    <source>
        <strain evidence="2">RMSCC 757 / Silveira</strain>
    </source>
</reference>